<dbReference type="PROSITE" id="PS01032">
    <property type="entry name" value="PPM_1"/>
    <property type="match status" value="1"/>
</dbReference>
<protein>
    <recommendedName>
        <fullName evidence="7">PPM-type phosphatase domain-containing protein</fullName>
    </recommendedName>
</protein>
<dbReference type="PROSITE" id="PS51746">
    <property type="entry name" value="PPM_2"/>
    <property type="match status" value="1"/>
</dbReference>
<dbReference type="InterPro" id="IPR036457">
    <property type="entry name" value="PPM-type-like_dom_sf"/>
</dbReference>
<organism evidence="8 9">
    <name type="scientific">Brassicogethes aeneus</name>
    <name type="common">Rape pollen beetle</name>
    <name type="synonym">Meligethes aeneus</name>
    <dbReference type="NCBI Taxonomy" id="1431903"/>
    <lineage>
        <taxon>Eukaryota</taxon>
        <taxon>Metazoa</taxon>
        <taxon>Ecdysozoa</taxon>
        <taxon>Arthropoda</taxon>
        <taxon>Hexapoda</taxon>
        <taxon>Insecta</taxon>
        <taxon>Pterygota</taxon>
        <taxon>Neoptera</taxon>
        <taxon>Endopterygota</taxon>
        <taxon>Coleoptera</taxon>
        <taxon>Polyphaga</taxon>
        <taxon>Cucujiformia</taxon>
        <taxon>Nitidulidae</taxon>
        <taxon>Meligethinae</taxon>
        <taxon>Brassicogethes</taxon>
    </lineage>
</organism>
<dbReference type="AlphaFoldDB" id="A0A9P0FHY8"/>
<keyword evidence="3 4" id="KW-0904">Protein phosphatase</keyword>
<evidence type="ECO:0000313" key="9">
    <source>
        <dbReference type="Proteomes" id="UP001154078"/>
    </source>
</evidence>
<keyword evidence="6" id="KW-1133">Transmembrane helix</keyword>
<dbReference type="PANTHER" id="PTHR47992">
    <property type="entry name" value="PROTEIN PHOSPHATASE"/>
    <property type="match status" value="1"/>
</dbReference>
<dbReference type="CDD" id="cd00143">
    <property type="entry name" value="PP2Cc"/>
    <property type="match status" value="1"/>
</dbReference>
<dbReference type="Pfam" id="PF00481">
    <property type="entry name" value="PP2C"/>
    <property type="match status" value="2"/>
</dbReference>
<evidence type="ECO:0000256" key="1">
    <source>
        <dbReference type="ARBA" id="ARBA00022723"/>
    </source>
</evidence>
<keyword evidence="9" id="KW-1185">Reference proteome</keyword>
<dbReference type="Proteomes" id="UP001154078">
    <property type="component" value="Chromosome 5"/>
</dbReference>
<keyword evidence="6" id="KW-0472">Membrane</keyword>
<dbReference type="InterPro" id="IPR001932">
    <property type="entry name" value="PPM-type_phosphatase-like_dom"/>
</dbReference>
<keyword evidence="1" id="KW-0479">Metal-binding</keyword>
<keyword evidence="2 4" id="KW-0378">Hydrolase</keyword>
<comment type="similarity">
    <text evidence="4">Belongs to the PP2C family.</text>
</comment>
<evidence type="ECO:0000256" key="4">
    <source>
        <dbReference type="RuleBase" id="RU003465"/>
    </source>
</evidence>
<dbReference type="Gene3D" id="3.60.40.10">
    <property type="entry name" value="PPM-type phosphatase domain"/>
    <property type="match status" value="1"/>
</dbReference>
<evidence type="ECO:0000256" key="2">
    <source>
        <dbReference type="ARBA" id="ARBA00022801"/>
    </source>
</evidence>
<dbReference type="SUPFAM" id="SSF81606">
    <property type="entry name" value="PP2C-like"/>
    <property type="match status" value="1"/>
</dbReference>
<evidence type="ECO:0000259" key="7">
    <source>
        <dbReference type="PROSITE" id="PS51746"/>
    </source>
</evidence>
<dbReference type="EMBL" id="OV121136">
    <property type="protein sequence ID" value="CAH0557571.1"/>
    <property type="molecule type" value="Genomic_DNA"/>
</dbReference>
<dbReference type="InterPro" id="IPR015655">
    <property type="entry name" value="PP2C"/>
</dbReference>
<keyword evidence="6" id="KW-0812">Transmembrane</keyword>
<gene>
    <name evidence="8" type="ORF">MELIAE_LOCUS8268</name>
</gene>
<feature type="transmembrane region" description="Helical" evidence="6">
    <location>
        <begin position="54"/>
        <end position="74"/>
    </location>
</feature>
<dbReference type="InterPro" id="IPR000222">
    <property type="entry name" value="PP2C_BS"/>
</dbReference>
<dbReference type="GO" id="GO:0004722">
    <property type="term" value="F:protein serine/threonine phosphatase activity"/>
    <property type="evidence" value="ECO:0007669"/>
    <property type="project" value="InterPro"/>
</dbReference>
<reference evidence="8" key="1">
    <citation type="submission" date="2021-12" db="EMBL/GenBank/DDBJ databases">
        <authorList>
            <person name="King R."/>
        </authorList>
    </citation>
    <scope>NUCLEOTIDE SEQUENCE</scope>
</reference>
<proteinExistence type="inferred from homology"/>
<sequence>MEDEIDDKIIYQTYVSHMKIMSKIAWGVPLKLSNITITSQIWRFLKFYLLKPEFIIFGAVVLFILMYMQAVDVWSRNLIGRLQYTMNRGSRSKVDKLNNFFTTGDAERASWELKLGPVAAYAIQGRRPKMEDRFVINDNINNTGVALFAVFDGHGGEFAANYAKEKLVPNLLNKVMQIKDLVSGSKDSAGFVKKCTNDDSEEEKKDMEKPSTPSLAERRKSFKKTCSTTDECIKGAKEITDTELLSKLENITPIRKDSRPLKTTPSRKDIPVSTYFDKFGNVNYGKLLTDEVLAADEKLLQVAKKTMDVAGTTALIAILEGSKLIVANVGDSRGVMCDGRGNVIPLSFDHKPQQMRERKRIKDAGGFVTFNGVWRVAGILATSRALGDYPLKDKKLVIADPDILSFNLNDHKPSFLILASDGLWDTFSNEEAINFIKERLNEPDYGAKSITLQSYYRGSLDNITVIIINFKDHNYSFYKSENNV</sequence>
<evidence type="ECO:0000256" key="3">
    <source>
        <dbReference type="ARBA" id="ARBA00022912"/>
    </source>
</evidence>
<evidence type="ECO:0000313" key="8">
    <source>
        <dbReference type="EMBL" id="CAH0557571.1"/>
    </source>
</evidence>
<evidence type="ECO:0000256" key="6">
    <source>
        <dbReference type="SAM" id="Phobius"/>
    </source>
</evidence>
<feature type="domain" description="PPM-type phosphatase" evidence="7">
    <location>
        <begin position="117"/>
        <end position="470"/>
    </location>
</feature>
<name>A0A9P0FHY8_BRAAE</name>
<feature type="region of interest" description="Disordered" evidence="5">
    <location>
        <begin position="196"/>
        <end position="220"/>
    </location>
</feature>
<dbReference type="GO" id="GO:0046872">
    <property type="term" value="F:metal ion binding"/>
    <property type="evidence" value="ECO:0007669"/>
    <property type="project" value="UniProtKB-KW"/>
</dbReference>
<accession>A0A9P0FHY8</accession>
<dbReference type="SMART" id="SM00332">
    <property type="entry name" value="PP2Cc"/>
    <property type="match status" value="1"/>
</dbReference>
<dbReference type="OrthoDB" id="343114at2759"/>
<evidence type="ECO:0000256" key="5">
    <source>
        <dbReference type="SAM" id="MobiDB-lite"/>
    </source>
</evidence>